<protein>
    <recommendedName>
        <fullName evidence="4">Beta-amylase</fullName>
        <ecNumber evidence="4">3.2.1.2</ecNumber>
    </recommendedName>
</protein>
<dbReference type="GO" id="GO:0000272">
    <property type="term" value="P:polysaccharide catabolic process"/>
    <property type="evidence" value="ECO:0007669"/>
    <property type="project" value="UniProtKB-KW"/>
</dbReference>
<organism evidence="5 6">
    <name type="scientific">Populus alba x Populus x berolinensis</name>
    <dbReference type="NCBI Taxonomy" id="444605"/>
    <lineage>
        <taxon>Eukaryota</taxon>
        <taxon>Viridiplantae</taxon>
        <taxon>Streptophyta</taxon>
        <taxon>Embryophyta</taxon>
        <taxon>Tracheophyta</taxon>
        <taxon>Spermatophyta</taxon>
        <taxon>Magnoliopsida</taxon>
        <taxon>eudicotyledons</taxon>
        <taxon>Gunneridae</taxon>
        <taxon>Pentapetalae</taxon>
        <taxon>rosids</taxon>
        <taxon>fabids</taxon>
        <taxon>Malpighiales</taxon>
        <taxon>Salicaceae</taxon>
        <taxon>Saliceae</taxon>
        <taxon>Populus</taxon>
    </lineage>
</organism>
<reference evidence="5" key="1">
    <citation type="journal article" date="2023" name="Mol. Ecol. Resour.">
        <title>Chromosome-level genome assembly of a triploid poplar Populus alba 'Berolinensis'.</title>
        <authorList>
            <person name="Chen S."/>
            <person name="Yu Y."/>
            <person name="Wang X."/>
            <person name="Wang S."/>
            <person name="Zhang T."/>
            <person name="Zhou Y."/>
            <person name="He R."/>
            <person name="Meng N."/>
            <person name="Wang Y."/>
            <person name="Liu W."/>
            <person name="Liu Z."/>
            <person name="Liu J."/>
            <person name="Guo Q."/>
            <person name="Huang H."/>
            <person name="Sederoff R.R."/>
            <person name="Wang G."/>
            <person name="Qu G."/>
            <person name="Chen S."/>
        </authorList>
    </citation>
    <scope>NUCLEOTIDE SEQUENCE</scope>
    <source>
        <strain evidence="5">SC-2020</strain>
    </source>
</reference>
<keyword evidence="6" id="KW-1185">Reference proteome</keyword>
<dbReference type="SUPFAM" id="SSF51445">
    <property type="entry name" value="(Trans)glycosidases"/>
    <property type="match status" value="1"/>
</dbReference>
<dbReference type="InterPro" id="IPR017853">
    <property type="entry name" value="GH"/>
</dbReference>
<dbReference type="Gene3D" id="3.20.20.80">
    <property type="entry name" value="Glycosidases"/>
    <property type="match status" value="1"/>
</dbReference>
<dbReference type="PANTHER" id="PTHR31352">
    <property type="entry name" value="BETA-AMYLASE 1, CHLOROPLASTIC"/>
    <property type="match status" value="1"/>
</dbReference>
<sequence>MPSIRGRNIGIYELDESKAAEEEKKYNEGKKEKEKGVPALKSAGVEGLMDGCLVGISGVRCAGKSKWEWVPAGELRYPLIPEQNGTWRFHEIGAFQLYMSSLEKQQLKLLVSQNGVVQALLMLVSTKTGREDTQFFRKEGGGWNSPYGEFFPHWYSQMLLDHGIHWHYGTRSSIAPELTAGYYKHKIQRWLPSYCSNVSPA</sequence>
<dbReference type="Proteomes" id="UP001164929">
    <property type="component" value="Chromosome 10"/>
</dbReference>
<dbReference type="Pfam" id="PF01373">
    <property type="entry name" value="Glyco_hydro_14"/>
    <property type="match status" value="1"/>
</dbReference>
<keyword evidence="2 4" id="KW-0119">Carbohydrate metabolism</keyword>
<evidence type="ECO:0000256" key="3">
    <source>
        <dbReference type="ARBA" id="ARBA00023326"/>
    </source>
</evidence>
<dbReference type="PANTHER" id="PTHR31352:SF31">
    <property type="entry name" value="BETA-AMYLASE 1, CHLOROPLASTIC"/>
    <property type="match status" value="1"/>
</dbReference>
<dbReference type="EMBL" id="JAQIZT010000010">
    <property type="protein sequence ID" value="KAJ6980680.1"/>
    <property type="molecule type" value="Genomic_DNA"/>
</dbReference>
<comment type="caution">
    <text evidence="5">The sequence shown here is derived from an EMBL/GenBank/DDBJ whole genome shotgun (WGS) entry which is preliminary data.</text>
</comment>
<keyword evidence="4" id="KW-0378">Hydrolase</keyword>
<dbReference type="AlphaFoldDB" id="A0AAD6M851"/>
<keyword evidence="3 4" id="KW-0624">Polysaccharide degradation</keyword>
<keyword evidence="4" id="KW-0326">Glycosidase</keyword>
<comment type="catalytic activity">
    <reaction evidence="4">
        <text>Hydrolysis of (1-&gt;4)-alpha-D-glucosidic linkages in polysaccharides so as to remove successive maltose units from the non-reducing ends of the chains.</text>
        <dbReference type="EC" id="3.2.1.2"/>
    </reaction>
</comment>
<dbReference type="EC" id="3.2.1.2" evidence="4"/>
<dbReference type="InterPro" id="IPR001554">
    <property type="entry name" value="Glyco_hydro_14"/>
</dbReference>
<proteinExistence type="inferred from homology"/>
<evidence type="ECO:0000313" key="5">
    <source>
        <dbReference type="EMBL" id="KAJ6980680.1"/>
    </source>
</evidence>
<comment type="similarity">
    <text evidence="1 4">Belongs to the glycosyl hydrolase 14 family.</text>
</comment>
<evidence type="ECO:0000313" key="6">
    <source>
        <dbReference type="Proteomes" id="UP001164929"/>
    </source>
</evidence>
<name>A0AAD6M851_9ROSI</name>
<evidence type="ECO:0000256" key="1">
    <source>
        <dbReference type="ARBA" id="ARBA00005652"/>
    </source>
</evidence>
<evidence type="ECO:0000256" key="4">
    <source>
        <dbReference type="RuleBase" id="RU000509"/>
    </source>
</evidence>
<evidence type="ECO:0000256" key="2">
    <source>
        <dbReference type="ARBA" id="ARBA00023277"/>
    </source>
</evidence>
<dbReference type="GO" id="GO:0016161">
    <property type="term" value="F:beta-amylase activity"/>
    <property type="evidence" value="ECO:0007669"/>
    <property type="project" value="UniProtKB-EC"/>
</dbReference>
<gene>
    <name evidence="5" type="ORF">NC653_024123</name>
</gene>
<accession>A0AAD6M851</accession>